<evidence type="ECO:0000313" key="8">
    <source>
        <dbReference type="Proteomes" id="UP001595579"/>
    </source>
</evidence>
<dbReference type="InterPro" id="IPR014436">
    <property type="entry name" value="Extradiol_dOase_DODA"/>
</dbReference>
<accession>A0ABV7LL24</accession>
<evidence type="ECO:0000256" key="2">
    <source>
        <dbReference type="ARBA" id="ARBA00007581"/>
    </source>
</evidence>
<evidence type="ECO:0000256" key="4">
    <source>
        <dbReference type="ARBA" id="ARBA00022833"/>
    </source>
</evidence>
<organism evidence="7 8">
    <name type="scientific">Litchfieldella rifensis</name>
    <dbReference type="NCBI Taxonomy" id="762643"/>
    <lineage>
        <taxon>Bacteria</taxon>
        <taxon>Pseudomonadati</taxon>
        <taxon>Pseudomonadota</taxon>
        <taxon>Gammaproteobacteria</taxon>
        <taxon>Oceanospirillales</taxon>
        <taxon>Halomonadaceae</taxon>
        <taxon>Litchfieldella</taxon>
    </lineage>
</organism>
<dbReference type="Gene3D" id="3.40.830.10">
    <property type="entry name" value="LigB-like"/>
    <property type="match status" value="1"/>
</dbReference>
<dbReference type="Proteomes" id="UP001595579">
    <property type="component" value="Unassembled WGS sequence"/>
</dbReference>
<evidence type="ECO:0000313" key="7">
    <source>
        <dbReference type="EMBL" id="MFC3282957.1"/>
    </source>
</evidence>
<dbReference type="EC" id="1.13.-.-" evidence="7"/>
<dbReference type="GO" id="GO:0051213">
    <property type="term" value="F:dioxygenase activity"/>
    <property type="evidence" value="ECO:0007669"/>
    <property type="project" value="UniProtKB-KW"/>
</dbReference>
<name>A0ABV7LL24_9GAMM</name>
<evidence type="ECO:0000256" key="5">
    <source>
        <dbReference type="ARBA" id="ARBA00023002"/>
    </source>
</evidence>
<keyword evidence="3" id="KW-0479">Metal-binding</keyword>
<comment type="caution">
    <text evidence="7">The sequence shown here is derived from an EMBL/GenBank/DDBJ whole genome shotgun (WGS) entry which is preliminary data.</text>
</comment>
<comment type="cofactor">
    <cofactor evidence="1">
        <name>Zn(2+)</name>
        <dbReference type="ChEBI" id="CHEBI:29105"/>
    </cofactor>
</comment>
<keyword evidence="8" id="KW-1185">Reference proteome</keyword>
<sequence length="266" mass="28941">MPQVLFISHGSPSLVLSNHPARDFLATLGSRLPRPKGALVISAHFETAALTLGAAAHPETLHDFYGFPEALYRMRYPAPGVPDTARDLAQALQANGIDAALDPSRPLDHGIWSPLSLLWPEAGVPLLPVSVPVALDTEHQLEIAARLGEYAERHELWLIGSGAATHNLGDRKTEFAEPDAWAREFHAWARDTAEAGDVKALADWQRQAPHARHAHPTPEHFLPLLMSVGAMRGQPMATLHESFSFGNLSMLMLASQTLAEHWGQAA</sequence>
<dbReference type="PIRSF" id="PIRSF006157">
    <property type="entry name" value="Doxgns_DODA"/>
    <property type="match status" value="1"/>
</dbReference>
<protein>
    <submittedName>
        <fullName evidence="7">DODA-type extradiol aromatic ring-opening family dioxygenase</fullName>
        <ecNumber evidence="7">1.13.-.-</ecNumber>
    </submittedName>
</protein>
<keyword evidence="4" id="KW-0862">Zinc</keyword>
<dbReference type="PANTHER" id="PTHR30096">
    <property type="entry name" value="4,5-DOPA DIOXYGENASE EXTRADIOL-LIKE PROTEIN"/>
    <property type="match status" value="1"/>
</dbReference>
<evidence type="ECO:0000259" key="6">
    <source>
        <dbReference type="Pfam" id="PF02900"/>
    </source>
</evidence>
<comment type="similarity">
    <text evidence="2">Belongs to the DODA-type extradiol aromatic ring-opening dioxygenase family.</text>
</comment>
<evidence type="ECO:0000256" key="1">
    <source>
        <dbReference type="ARBA" id="ARBA00001947"/>
    </source>
</evidence>
<reference evidence="8" key="1">
    <citation type="journal article" date="2019" name="Int. J. Syst. Evol. Microbiol.">
        <title>The Global Catalogue of Microorganisms (GCM) 10K type strain sequencing project: providing services to taxonomists for standard genome sequencing and annotation.</title>
        <authorList>
            <consortium name="The Broad Institute Genomics Platform"/>
            <consortium name="The Broad Institute Genome Sequencing Center for Infectious Disease"/>
            <person name="Wu L."/>
            <person name="Ma J."/>
        </authorList>
    </citation>
    <scope>NUCLEOTIDE SEQUENCE [LARGE SCALE GENOMIC DNA]</scope>
    <source>
        <strain evidence="8">CECT 7698</strain>
    </source>
</reference>
<gene>
    <name evidence="7" type="ORF">ACFOEV_04955</name>
</gene>
<feature type="domain" description="Extradiol ring-cleavage dioxygenase class III enzyme subunit B" evidence="6">
    <location>
        <begin position="23"/>
        <end position="245"/>
    </location>
</feature>
<dbReference type="PANTHER" id="PTHR30096:SF0">
    <property type="entry name" value="4,5-DOPA DIOXYGENASE EXTRADIOL-LIKE PROTEIN"/>
    <property type="match status" value="1"/>
</dbReference>
<proteinExistence type="inferred from homology"/>
<keyword evidence="5 7" id="KW-0560">Oxidoreductase</keyword>
<dbReference type="SUPFAM" id="SSF53213">
    <property type="entry name" value="LigB-like"/>
    <property type="match status" value="1"/>
</dbReference>
<dbReference type="CDD" id="cd07363">
    <property type="entry name" value="45_DOPA_Dioxygenase"/>
    <property type="match status" value="1"/>
</dbReference>
<evidence type="ECO:0000256" key="3">
    <source>
        <dbReference type="ARBA" id="ARBA00022723"/>
    </source>
</evidence>
<keyword evidence="7" id="KW-0223">Dioxygenase</keyword>
<dbReference type="Pfam" id="PF02900">
    <property type="entry name" value="LigB"/>
    <property type="match status" value="1"/>
</dbReference>
<dbReference type="RefSeq" id="WP_386772031.1">
    <property type="nucleotide sequence ID" value="NZ_JBHRUG010000012.1"/>
</dbReference>
<dbReference type="EMBL" id="JBHRUG010000012">
    <property type="protein sequence ID" value="MFC3282957.1"/>
    <property type="molecule type" value="Genomic_DNA"/>
</dbReference>
<dbReference type="InterPro" id="IPR004183">
    <property type="entry name" value="Xdiol_dOase_suB"/>
</dbReference>